<dbReference type="NCBIfam" id="TIGR02605">
    <property type="entry name" value="CxxC_CxxC_SSSS"/>
    <property type="match status" value="1"/>
</dbReference>
<gene>
    <name evidence="3" type="ORF">C273_06308</name>
</gene>
<dbReference type="Pfam" id="PF09723">
    <property type="entry name" value="Zn_ribbon_8"/>
    <property type="match status" value="1"/>
</dbReference>
<dbReference type="SMART" id="SM00834">
    <property type="entry name" value="CxxC_CXXC_SSSS"/>
    <property type="match status" value="1"/>
</dbReference>
<evidence type="ECO:0000256" key="1">
    <source>
        <dbReference type="SAM" id="MobiDB-lite"/>
    </source>
</evidence>
<dbReference type="OrthoDB" id="9813321at2"/>
<dbReference type="EMBL" id="AMSQ01000008">
    <property type="protein sequence ID" value="EKU48050.1"/>
    <property type="molecule type" value="Genomic_DNA"/>
</dbReference>
<name>K9B2Q9_9STAP</name>
<dbReference type="PATRIC" id="fig|1229783.3.peg.1276"/>
<sequence>MPSYTYECANCGSFNLRQSIKDNHEVAKCPNCDEMAKRVFVPFQTYSMDQNLKKRIERGKTPRVVSGDKLMKNKPRRNNNAQRPWMTGH</sequence>
<dbReference type="InterPro" id="IPR013429">
    <property type="entry name" value="Regulatory_FmdB_Zinc_ribbon"/>
</dbReference>
<evidence type="ECO:0000313" key="3">
    <source>
        <dbReference type="EMBL" id="EKU48050.1"/>
    </source>
</evidence>
<evidence type="ECO:0000259" key="2">
    <source>
        <dbReference type="SMART" id="SM00834"/>
    </source>
</evidence>
<dbReference type="eggNOG" id="ENOG5033A50">
    <property type="taxonomic scope" value="Bacteria"/>
</dbReference>
<evidence type="ECO:0000313" key="4">
    <source>
        <dbReference type="Proteomes" id="UP000009885"/>
    </source>
</evidence>
<comment type="caution">
    <text evidence="3">The sequence shown here is derived from an EMBL/GenBank/DDBJ whole genome shotgun (WGS) entry which is preliminary data.</text>
</comment>
<protein>
    <recommendedName>
        <fullName evidence="2">Putative regulatory protein FmdB zinc ribbon domain-containing protein</fullName>
    </recommendedName>
</protein>
<dbReference type="AlphaFoldDB" id="K9B2Q9"/>
<proteinExistence type="predicted"/>
<accession>K9B2Q9</accession>
<dbReference type="Proteomes" id="UP000009885">
    <property type="component" value="Unassembled WGS sequence"/>
</dbReference>
<feature type="region of interest" description="Disordered" evidence="1">
    <location>
        <begin position="60"/>
        <end position="89"/>
    </location>
</feature>
<keyword evidence="4" id="KW-1185">Reference proteome</keyword>
<reference evidence="3 4" key="1">
    <citation type="journal article" date="2013" name="Genome Announc.">
        <title>Genome Sequence of Staphylococcus massiliensis Strain S46, Isolated from the Surface of Healthy Human Skin.</title>
        <authorList>
            <person name="Srivastav R."/>
            <person name="Singh A."/>
            <person name="Jangir P.K."/>
            <person name="Kumari C."/>
            <person name="Muduli S."/>
            <person name="Sharma R."/>
        </authorList>
    </citation>
    <scope>NUCLEOTIDE SEQUENCE [LARGE SCALE GENOMIC DNA]</scope>
    <source>
        <strain evidence="3 4">S46</strain>
    </source>
</reference>
<dbReference type="RefSeq" id="WP_009383467.1">
    <property type="nucleotide sequence ID" value="NZ_AMSQ01000008.1"/>
</dbReference>
<feature type="domain" description="Putative regulatory protein FmdB zinc ribbon" evidence="2">
    <location>
        <begin position="1"/>
        <end position="41"/>
    </location>
</feature>
<dbReference type="STRING" id="1229783.C273_06308"/>
<organism evidence="3 4">
    <name type="scientific">Staphylococcus massiliensis S46</name>
    <dbReference type="NCBI Taxonomy" id="1229783"/>
    <lineage>
        <taxon>Bacteria</taxon>
        <taxon>Bacillati</taxon>
        <taxon>Bacillota</taxon>
        <taxon>Bacilli</taxon>
        <taxon>Bacillales</taxon>
        <taxon>Staphylococcaceae</taxon>
        <taxon>Staphylococcus</taxon>
    </lineage>
</organism>